<dbReference type="RefSeq" id="WP_191790925.1">
    <property type="nucleotide sequence ID" value="NZ_JACSQE010000009.1"/>
</dbReference>
<keyword evidence="4" id="KW-0378">Hydrolase</keyword>
<proteinExistence type="inferred from homology"/>
<dbReference type="InterPro" id="IPR029018">
    <property type="entry name" value="Hex-like_dom2"/>
</dbReference>
<dbReference type="InterPro" id="IPR015882">
    <property type="entry name" value="HEX_bac_N"/>
</dbReference>
<dbReference type="PANTHER" id="PTHR22600">
    <property type="entry name" value="BETA-HEXOSAMINIDASE"/>
    <property type="match status" value="1"/>
</dbReference>
<feature type="domain" description="Glycoside hydrolase family 20 catalytic" evidence="6">
    <location>
        <begin position="154"/>
        <end position="503"/>
    </location>
</feature>
<evidence type="ECO:0000313" key="9">
    <source>
        <dbReference type="Proteomes" id="UP000633601"/>
    </source>
</evidence>
<evidence type="ECO:0000259" key="6">
    <source>
        <dbReference type="Pfam" id="PF00728"/>
    </source>
</evidence>
<evidence type="ECO:0000256" key="1">
    <source>
        <dbReference type="ARBA" id="ARBA00001231"/>
    </source>
</evidence>
<accession>A0ABR8V3J1</accession>
<gene>
    <name evidence="8" type="ORF">H9640_11895</name>
</gene>
<dbReference type="InterPro" id="IPR017853">
    <property type="entry name" value="GH"/>
</dbReference>
<evidence type="ECO:0000256" key="3">
    <source>
        <dbReference type="ARBA" id="ARBA00012663"/>
    </source>
</evidence>
<comment type="catalytic activity">
    <reaction evidence="1">
        <text>Hydrolysis of terminal non-reducing N-acetyl-D-hexosamine residues in N-acetyl-beta-D-hexosaminides.</text>
        <dbReference type="EC" id="3.2.1.52"/>
    </reaction>
</comment>
<dbReference type="Gene3D" id="3.20.20.80">
    <property type="entry name" value="Glycosidases"/>
    <property type="match status" value="1"/>
</dbReference>
<keyword evidence="5" id="KW-0326">Glycosidase</keyword>
<evidence type="ECO:0000313" key="8">
    <source>
        <dbReference type="EMBL" id="MBD7999255.1"/>
    </source>
</evidence>
<dbReference type="EC" id="3.2.1.52" evidence="3"/>
<dbReference type="Proteomes" id="UP000633601">
    <property type="component" value="Unassembled WGS sequence"/>
</dbReference>
<dbReference type="EMBL" id="JACSQE010000009">
    <property type="protein sequence ID" value="MBD7999255.1"/>
    <property type="molecule type" value="Genomic_DNA"/>
</dbReference>
<comment type="caution">
    <text evidence="8">The sequence shown here is derived from an EMBL/GenBank/DDBJ whole genome shotgun (WGS) entry which is preliminary data.</text>
</comment>
<comment type="similarity">
    <text evidence="2">Belongs to the glycosyl hydrolase 20 family.</text>
</comment>
<feature type="domain" description="Beta-hexosaminidase bacterial type N-terminal" evidence="7">
    <location>
        <begin position="8"/>
        <end position="151"/>
    </location>
</feature>
<dbReference type="SUPFAM" id="SSF51445">
    <property type="entry name" value="(Trans)glycosidases"/>
    <property type="match status" value="1"/>
</dbReference>
<dbReference type="Pfam" id="PF02838">
    <property type="entry name" value="Glyco_hydro_20b"/>
    <property type="match status" value="1"/>
</dbReference>
<sequence length="585" mass="63281">MSAPTPTPGLLPAPVSLQPAAGSFPLTDGTPVRTDPALAAAARWWRRVTEDAFGLELPFGPVTAEDQPDGIAPTGVTLALDASRPAGGYRLEITPQAVLLTAADAAGAHAGVQTLRQLAGPQAYRTAPVAAPVPGVPADAVRLPALTIEDHPRFGWRGVLLDVARHFLPKREVLRFVDLAAAHKLNVLQLHLTDDQGWRMQVHRYPLLTEVGGWRTESNVGTWRTGVFDGRPHGGFYSQDDLREIVAYARERGVVVVPEIDAPGHVEAAVAAYPFLGTRKAPHAVRTTWGVSTEVLDPSDEALEFFKHVLDEVLDVFDSPWVAIGGDEVPTTLWRENPAIVTLAEERGLADVADLAGWFLARLSEHVTARGRRAVVWDEGFGAQLPRDVVVTAWRGFTVGADALEAGNDVVMAPEQVVYLDHRAGDGEDEPVPVGFLRTVEDVYAFDPFPPEVLAQYPGLDSAPGRLLGAQAEVWSEHLDSPRRVDYAAFPRLAAFAEVVWSPTAERTPGGSSSAEFLARLEHDHLPRLDAAGVEYRPLDGPRPWQQRPGVHGFLRHLDQEMAAGGWAGVGGWVEGRDEHSEGQA</sequence>
<evidence type="ECO:0000256" key="2">
    <source>
        <dbReference type="ARBA" id="ARBA00006285"/>
    </source>
</evidence>
<dbReference type="PANTHER" id="PTHR22600:SF57">
    <property type="entry name" value="BETA-N-ACETYLHEXOSAMINIDASE"/>
    <property type="match status" value="1"/>
</dbReference>
<evidence type="ECO:0000256" key="5">
    <source>
        <dbReference type="ARBA" id="ARBA00023295"/>
    </source>
</evidence>
<reference evidence="8 9" key="1">
    <citation type="submission" date="2020-08" db="EMBL/GenBank/DDBJ databases">
        <title>A Genomic Blueprint of the Chicken Gut Microbiome.</title>
        <authorList>
            <person name="Gilroy R."/>
            <person name="Ravi A."/>
            <person name="Getino M."/>
            <person name="Pursley I."/>
            <person name="Horton D.L."/>
            <person name="Alikhan N.-F."/>
            <person name="Baker D."/>
            <person name="Gharbi K."/>
            <person name="Hall N."/>
            <person name="Watson M."/>
            <person name="Adriaenssens E.M."/>
            <person name="Foster-Nyarko E."/>
            <person name="Jarju S."/>
            <person name="Secka A."/>
            <person name="Antonio M."/>
            <person name="Oren A."/>
            <person name="Chaudhuri R."/>
            <person name="La Ragione R.M."/>
            <person name="Hildebrand F."/>
            <person name="Pallen M.J."/>
        </authorList>
    </citation>
    <scope>NUCLEOTIDE SEQUENCE [LARGE SCALE GENOMIC DNA]</scope>
    <source>
        <strain evidence="8 9">Sa2CUA8</strain>
    </source>
</reference>
<evidence type="ECO:0000259" key="7">
    <source>
        <dbReference type="Pfam" id="PF02838"/>
    </source>
</evidence>
<organism evidence="8 9">
    <name type="scientific">Oerskovia gallyi</name>
    <dbReference type="NCBI Taxonomy" id="2762226"/>
    <lineage>
        <taxon>Bacteria</taxon>
        <taxon>Bacillati</taxon>
        <taxon>Actinomycetota</taxon>
        <taxon>Actinomycetes</taxon>
        <taxon>Micrococcales</taxon>
        <taxon>Cellulomonadaceae</taxon>
        <taxon>Oerskovia</taxon>
    </lineage>
</organism>
<dbReference type="PRINTS" id="PR00738">
    <property type="entry name" value="GLHYDRLASE20"/>
</dbReference>
<dbReference type="InterPro" id="IPR015883">
    <property type="entry name" value="Glyco_hydro_20_cat"/>
</dbReference>
<keyword evidence="9" id="KW-1185">Reference proteome</keyword>
<dbReference type="SUPFAM" id="SSF55545">
    <property type="entry name" value="beta-N-acetylhexosaminidase-like domain"/>
    <property type="match status" value="1"/>
</dbReference>
<dbReference type="Pfam" id="PF00728">
    <property type="entry name" value="Glyco_hydro_20"/>
    <property type="match status" value="1"/>
</dbReference>
<dbReference type="Gene3D" id="3.30.379.10">
    <property type="entry name" value="Chitobiase/beta-hexosaminidase domain 2-like"/>
    <property type="match status" value="1"/>
</dbReference>
<protein>
    <recommendedName>
        <fullName evidence="3">beta-N-acetylhexosaminidase</fullName>
        <ecNumber evidence="3">3.2.1.52</ecNumber>
    </recommendedName>
</protein>
<dbReference type="CDD" id="cd06563">
    <property type="entry name" value="GH20_chitobiase-like"/>
    <property type="match status" value="1"/>
</dbReference>
<name>A0ABR8V3J1_9CELL</name>
<dbReference type="InterPro" id="IPR025705">
    <property type="entry name" value="Beta_hexosaminidase_sua/sub"/>
</dbReference>
<evidence type="ECO:0000256" key="4">
    <source>
        <dbReference type="ARBA" id="ARBA00022801"/>
    </source>
</evidence>